<dbReference type="PANTHER" id="PTHR21716">
    <property type="entry name" value="TRANSMEMBRANE PROTEIN"/>
    <property type="match status" value="1"/>
</dbReference>
<dbReference type="EMBL" id="JALEMU010000040">
    <property type="protein sequence ID" value="MCI5755121.1"/>
    <property type="molecule type" value="Genomic_DNA"/>
</dbReference>
<evidence type="ECO:0000256" key="2">
    <source>
        <dbReference type="ARBA" id="ARBA00009773"/>
    </source>
</evidence>
<evidence type="ECO:0000313" key="9">
    <source>
        <dbReference type="EMBL" id="MCI5755121.1"/>
    </source>
</evidence>
<evidence type="ECO:0000313" key="10">
    <source>
        <dbReference type="Proteomes" id="UP001139365"/>
    </source>
</evidence>
<reference evidence="9 10" key="1">
    <citation type="submission" date="2022-03" db="EMBL/GenBank/DDBJ databases">
        <title>Metagenome-assembled genomes from swine fecal metagenomes.</title>
        <authorList>
            <person name="Holman D.B."/>
            <person name="Kommadath A."/>
        </authorList>
    </citation>
    <scope>NUCLEOTIDE SEQUENCE [LARGE SCALE GENOMIC DNA]</scope>
    <source>
        <strain evidence="9">SUG147</strain>
    </source>
</reference>
<keyword evidence="5 8" id="KW-0812">Transmembrane</keyword>
<comment type="caution">
    <text evidence="9">The sequence shown here is derived from an EMBL/GenBank/DDBJ whole genome shotgun (WGS) entry which is preliminary data.</text>
</comment>
<name>A0AAE3FF01_9BACT</name>
<gene>
    <name evidence="9" type="ORF">MR241_02365</name>
</gene>
<accession>A0AAE3FF01</accession>
<evidence type="ECO:0000256" key="5">
    <source>
        <dbReference type="ARBA" id="ARBA00022692"/>
    </source>
</evidence>
<keyword evidence="4" id="KW-1003">Cell membrane</keyword>
<feature type="transmembrane region" description="Helical" evidence="8">
    <location>
        <begin position="41"/>
        <end position="70"/>
    </location>
</feature>
<dbReference type="PANTHER" id="PTHR21716:SF53">
    <property type="entry name" value="PERMEASE PERM-RELATED"/>
    <property type="match status" value="1"/>
</dbReference>
<evidence type="ECO:0000256" key="1">
    <source>
        <dbReference type="ARBA" id="ARBA00004651"/>
    </source>
</evidence>
<evidence type="ECO:0000256" key="8">
    <source>
        <dbReference type="SAM" id="Phobius"/>
    </source>
</evidence>
<proteinExistence type="inferred from homology"/>
<evidence type="ECO:0000256" key="3">
    <source>
        <dbReference type="ARBA" id="ARBA00022448"/>
    </source>
</evidence>
<evidence type="ECO:0000256" key="4">
    <source>
        <dbReference type="ARBA" id="ARBA00022475"/>
    </source>
</evidence>
<dbReference type="AlphaFoldDB" id="A0AAE3FF01"/>
<dbReference type="GO" id="GO:0005886">
    <property type="term" value="C:plasma membrane"/>
    <property type="evidence" value="ECO:0007669"/>
    <property type="project" value="UniProtKB-SubCell"/>
</dbReference>
<dbReference type="Proteomes" id="UP001139365">
    <property type="component" value="Unassembled WGS sequence"/>
</dbReference>
<organism evidence="9 10">
    <name type="scientific">Candidatus Colimorpha enterica</name>
    <dbReference type="NCBI Taxonomy" id="3083063"/>
    <lineage>
        <taxon>Bacteria</taxon>
        <taxon>Pseudomonadati</taxon>
        <taxon>Bacteroidota</taxon>
        <taxon>Bacteroidia</taxon>
        <taxon>Bacteroidales</taxon>
        <taxon>Candidatus Colimorpha</taxon>
    </lineage>
</organism>
<feature type="transmembrane region" description="Helical" evidence="8">
    <location>
        <begin position="12"/>
        <end position="29"/>
    </location>
</feature>
<evidence type="ECO:0000256" key="6">
    <source>
        <dbReference type="ARBA" id="ARBA00022989"/>
    </source>
</evidence>
<dbReference type="GO" id="GO:0055085">
    <property type="term" value="P:transmembrane transport"/>
    <property type="evidence" value="ECO:0007669"/>
    <property type="project" value="TreeGrafter"/>
</dbReference>
<feature type="transmembrane region" description="Helical" evidence="8">
    <location>
        <begin position="331"/>
        <end position="364"/>
    </location>
</feature>
<dbReference type="Pfam" id="PF01594">
    <property type="entry name" value="AI-2E_transport"/>
    <property type="match status" value="1"/>
</dbReference>
<keyword evidence="7 8" id="KW-0472">Membrane</keyword>
<keyword evidence="6 8" id="KW-1133">Transmembrane helix</keyword>
<sequence>MKNDRKRRFRDGLIFAAAVILIYALIMNFRSLGSGIMRVFWLFSPLIIGIFFALILYKPMMTINGFFLFLKKKSKLKKHLPDKVIKTVSITLTVIFALLVLFFVGNSVIPQIIVSFRSIFTSLDTYYPQIIGYLEKLGFDGNKIEELFSKIDLSQVWKTLTDNATHIWQTAVGAVNGIANVLTGFTSALIFSIYLLSNLETLKRQTKKLLAAYFRPETAKKILGVGRLTVVTFLNFFSGQCLEAVILGTIFFIVLNLFGFPYVTVISVIIGFTAIIPYVGSFIGGAVGVLLILMRDPMQAVLYIIVYLAVQQIENNFIYPKVVGTAVNLPAIWAFVAIVIGGVLFGVVGMLFFIPMASVLYTLLKNDVNARLKKKAESVPVLPPVPPADGAE</sequence>
<protein>
    <submittedName>
        <fullName evidence="9">AI-2E family transporter</fullName>
    </submittedName>
</protein>
<keyword evidence="3" id="KW-0813">Transport</keyword>
<feature type="transmembrane region" description="Helical" evidence="8">
    <location>
        <begin position="300"/>
        <end position="319"/>
    </location>
</feature>
<feature type="transmembrane region" description="Helical" evidence="8">
    <location>
        <begin position="260"/>
        <end position="293"/>
    </location>
</feature>
<evidence type="ECO:0000256" key="7">
    <source>
        <dbReference type="ARBA" id="ARBA00023136"/>
    </source>
</evidence>
<comment type="subcellular location">
    <subcellularLocation>
        <location evidence="1">Cell membrane</location>
        <topology evidence="1">Multi-pass membrane protein</topology>
    </subcellularLocation>
</comment>
<feature type="transmembrane region" description="Helical" evidence="8">
    <location>
        <begin position="178"/>
        <end position="197"/>
    </location>
</feature>
<comment type="similarity">
    <text evidence="2">Belongs to the autoinducer-2 exporter (AI-2E) (TC 2.A.86) family.</text>
</comment>
<dbReference type="InterPro" id="IPR002549">
    <property type="entry name" value="AI-2E-like"/>
</dbReference>
<feature type="transmembrane region" description="Helical" evidence="8">
    <location>
        <begin position="90"/>
        <end position="113"/>
    </location>
</feature>